<name>A0A9X1QZC1_9FLAO</name>
<evidence type="ECO:0000256" key="6">
    <source>
        <dbReference type="ARBA" id="ARBA00044633"/>
    </source>
</evidence>
<feature type="active site" description="Proton acceptor" evidence="7">
    <location>
        <position position="303"/>
    </location>
</feature>
<keyword evidence="4 7" id="KW-0808">Transferase</keyword>
<dbReference type="PROSITE" id="PS00885">
    <property type="entry name" value="EPSP_SYNTHASE_2"/>
    <property type="match status" value="1"/>
</dbReference>
<dbReference type="GO" id="GO:0005737">
    <property type="term" value="C:cytoplasm"/>
    <property type="evidence" value="ECO:0007669"/>
    <property type="project" value="UniProtKB-SubCell"/>
</dbReference>
<dbReference type="PANTHER" id="PTHR21090:SF5">
    <property type="entry name" value="PENTAFUNCTIONAL AROM POLYPEPTIDE"/>
    <property type="match status" value="1"/>
</dbReference>
<keyword evidence="5 7" id="KW-0057">Aromatic amino acid biosynthesis</keyword>
<proteinExistence type="inferred from homology"/>
<feature type="binding site" evidence="7">
    <location>
        <position position="35"/>
    </location>
    <ligand>
        <name>3-phosphoshikimate</name>
        <dbReference type="ChEBI" id="CHEBI:145989"/>
    </ligand>
</feature>
<feature type="binding site" evidence="7">
    <location>
        <position position="106"/>
    </location>
    <ligand>
        <name>phosphoenolpyruvate</name>
        <dbReference type="ChEBI" id="CHEBI:58702"/>
    </ligand>
</feature>
<feature type="binding site" evidence="7">
    <location>
        <position position="303"/>
    </location>
    <ligand>
        <name>3-phosphoshikimate</name>
        <dbReference type="ChEBI" id="CHEBI:145989"/>
    </ligand>
</feature>
<comment type="similarity">
    <text evidence="2 7">Belongs to the EPSP synthase family.</text>
</comment>
<dbReference type="Proteomes" id="UP001139462">
    <property type="component" value="Unassembled WGS sequence"/>
</dbReference>
<protein>
    <recommendedName>
        <fullName evidence="7">3-phosphoshikimate 1-carboxyvinyltransferase</fullName>
        <ecNumber evidence="7">2.5.1.19</ecNumber>
    </recommendedName>
    <alternativeName>
        <fullName evidence="7">5-enolpyruvylshikimate-3-phosphate synthase</fullName>
        <shortName evidence="7">EPSP synthase</shortName>
        <shortName evidence="7">EPSPS</shortName>
    </alternativeName>
</protein>
<dbReference type="GO" id="GO:0008652">
    <property type="term" value="P:amino acid biosynthetic process"/>
    <property type="evidence" value="ECO:0007669"/>
    <property type="project" value="UniProtKB-KW"/>
</dbReference>
<feature type="binding site" evidence="7">
    <location>
        <position position="153"/>
    </location>
    <ligand>
        <name>3-phosphoshikimate</name>
        <dbReference type="ChEBI" id="CHEBI:145989"/>
    </ligand>
</feature>
<feature type="domain" description="Enolpyruvate transferase" evidence="8">
    <location>
        <begin position="55"/>
        <end position="410"/>
    </location>
</feature>
<sequence>MKAVLESGSFHTRGIQTSNNSVEINISGSKSESNRLLILQAQFPNISIENLSDSDDTEVLKKGLQVANGEVDVHHAGTAMRFLTAYFAVKEAAEITLTGSKRMQERPIAILVDALRSIGAEIEYLKNDGFPPLKIKGRNLQKTNVSIQSNVSSQYISALMLVAPMLQNGLNVTLEGKTTSLPYIEMTLSLLTRIGVKAQFNKNEITISSTKNIQDISLVVESDWSSASYFYSLVALSGVNATNKIVLKSYIQGSIQGDAALDEIYRALGVKTVFNDVEKSITISKIETRLQDCLSLDLSNTPDLAQTISVSCFGLGIACKLTGLHTLKIKETDRLFALKTELEKLGATVEVDENSLTLKRATSIKTNAVIETYQDHRMAMAFAPLFLKTNLTINNAEVVSKSYPNFWNDLQKFGIDLALIP</sequence>
<evidence type="ECO:0000256" key="2">
    <source>
        <dbReference type="ARBA" id="ARBA00009948"/>
    </source>
</evidence>
<dbReference type="RefSeq" id="WP_237608548.1">
    <property type="nucleotide sequence ID" value="NZ_JAIRBB010000008.1"/>
</dbReference>
<dbReference type="PANTHER" id="PTHR21090">
    <property type="entry name" value="AROM/DEHYDROQUINATE SYNTHASE"/>
    <property type="match status" value="1"/>
</dbReference>
<dbReference type="EMBL" id="JAIRBB010000008">
    <property type="protein sequence ID" value="MCG2431451.1"/>
    <property type="molecule type" value="Genomic_DNA"/>
</dbReference>
<dbReference type="Pfam" id="PF00275">
    <property type="entry name" value="EPSP_synthase"/>
    <property type="match status" value="1"/>
</dbReference>
<dbReference type="PIRSF" id="PIRSF000505">
    <property type="entry name" value="EPSPS"/>
    <property type="match status" value="1"/>
</dbReference>
<evidence type="ECO:0000256" key="3">
    <source>
        <dbReference type="ARBA" id="ARBA00022605"/>
    </source>
</evidence>
<feature type="binding site" evidence="7">
    <location>
        <position position="154"/>
    </location>
    <ligand>
        <name>3-phosphoshikimate</name>
        <dbReference type="ChEBI" id="CHEBI:145989"/>
    </ligand>
</feature>
<feature type="binding site" evidence="7">
    <location>
        <position position="377"/>
    </location>
    <ligand>
        <name>phosphoenolpyruvate</name>
        <dbReference type="ChEBI" id="CHEBI:58702"/>
    </ligand>
</feature>
<comment type="caution">
    <text evidence="9">The sequence shown here is derived from an EMBL/GenBank/DDBJ whole genome shotgun (WGS) entry which is preliminary data.</text>
</comment>
<dbReference type="InterPro" id="IPR036968">
    <property type="entry name" value="Enolpyruvate_Tfrase_sf"/>
</dbReference>
<evidence type="ECO:0000259" key="8">
    <source>
        <dbReference type="Pfam" id="PF00275"/>
    </source>
</evidence>
<feature type="binding site" evidence="7">
    <location>
        <position position="152"/>
    </location>
    <ligand>
        <name>3-phosphoshikimate</name>
        <dbReference type="ChEBI" id="CHEBI:145989"/>
    </ligand>
</feature>
<dbReference type="HAMAP" id="MF_00210">
    <property type="entry name" value="EPSP_synth"/>
    <property type="match status" value="1"/>
</dbReference>
<feature type="binding site" evidence="7">
    <location>
        <position position="330"/>
    </location>
    <ligand>
        <name>3-phosphoshikimate</name>
        <dbReference type="ChEBI" id="CHEBI:145989"/>
    </ligand>
</feature>
<dbReference type="EC" id="2.5.1.19" evidence="7"/>
<comment type="subunit">
    <text evidence="7">Monomer.</text>
</comment>
<gene>
    <name evidence="7" type="primary">aroA</name>
    <name evidence="9" type="ORF">K8344_10000</name>
</gene>
<feature type="binding site" evidence="7">
    <location>
        <position position="31"/>
    </location>
    <ligand>
        <name>3-phosphoshikimate</name>
        <dbReference type="ChEBI" id="CHEBI:145989"/>
    </ligand>
</feature>
<comment type="pathway">
    <text evidence="1 7">Metabolic intermediate biosynthesis; chorismate biosynthesis; chorismate from D-erythrose 4-phosphate and phosphoenolpyruvate: step 6/7.</text>
</comment>
<feature type="binding site" evidence="7">
    <location>
        <position position="77"/>
    </location>
    <ligand>
        <name>phosphoenolpyruvate</name>
        <dbReference type="ChEBI" id="CHEBI:58702"/>
    </ligand>
</feature>
<dbReference type="GO" id="GO:0003866">
    <property type="term" value="F:3-phosphoshikimate 1-carboxyvinyltransferase activity"/>
    <property type="evidence" value="ECO:0007669"/>
    <property type="project" value="UniProtKB-UniRule"/>
</dbReference>
<dbReference type="GO" id="GO:0009423">
    <property type="term" value="P:chorismate biosynthetic process"/>
    <property type="evidence" value="ECO:0007669"/>
    <property type="project" value="UniProtKB-UniRule"/>
</dbReference>
<evidence type="ECO:0000256" key="4">
    <source>
        <dbReference type="ARBA" id="ARBA00022679"/>
    </source>
</evidence>
<evidence type="ECO:0000256" key="1">
    <source>
        <dbReference type="ARBA" id="ARBA00004811"/>
    </source>
</evidence>
<evidence type="ECO:0000256" key="7">
    <source>
        <dbReference type="HAMAP-Rule" id="MF_00210"/>
    </source>
</evidence>
<feature type="binding site" evidence="7">
    <location>
        <position position="30"/>
    </location>
    <ligand>
        <name>3-phosphoshikimate</name>
        <dbReference type="ChEBI" id="CHEBI:145989"/>
    </ligand>
</feature>
<feature type="binding site" evidence="7">
    <location>
        <position position="180"/>
    </location>
    <ligand>
        <name>3-phosphoshikimate</name>
        <dbReference type="ChEBI" id="CHEBI:145989"/>
    </ligand>
</feature>
<organism evidence="9 10">
    <name type="scientific">Aequorivita xiaoshiensis</name>
    <dbReference type="NCBI Taxonomy" id="2874476"/>
    <lineage>
        <taxon>Bacteria</taxon>
        <taxon>Pseudomonadati</taxon>
        <taxon>Bacteroidota</taxon>
        <taxon>Flavobacteriia</taxon>
        <taxon>Flavobacteriales</taxon>
        <taxon>Flavobacteriaceae</taxon>
        <taxon>Aequorivita</taxon>
    </lineage>
</organism>
<feature type="binding site" evidence="7">
    <location>
        <position position="154"/>
    </location>
    <ligand>
        <name>phosphoenolpyruvate</name>
        <dbReference type="ChEBI" id="CHEBI:58702"/>
    </ligand>
</feature>
<keyword evidence="7" id="KW-0963">Cytoplasm</keyword>
<reference evidence="9" key="1">
    <citation type="submission" date="2021-09" db="EMBL/GenBank/DDBJ databases">
        <title>Genome of Aequorivita sp. strain F64183.</title>
        <authorList>
            <person name="Wang Y."/>
        </authorList>
    </citation>
    <scope>NUCLEOTIDE SEQUENCE</scope>
    <source>
        <strain evidence="9">F64183</strain>
    </source>
</reference>
<dbReference type="InterPro" id="IPR013792">
    <property type="entry name" value="RNA3'P_cycl/enolpyr_Trfase_a/b"/>
</dbReference>
<evidence type="ECO:0000313" key="9">
    <source>
        <dbReference type="EMBL" id="MCG2431451.1"/>
    </source>
</evidence>
<keyword evidence="10" id="KW-1185">Reference proteome</keyword>
<comment type="caution">
    <text evidence="7">Lacks conserved residue(s) required for the propagation of feature annotation.</text>
</comment>
<comment type="function">
    <text evidence="7">Catalyzes the transfer of the enolpyruvyl moiety of phosphoenolpyruvate (PEP) to the 5-hydroxyl of shikimate-3-phosphate (S3P) to produce enolpyruvyl shikimate-3-phosphate and inorganic phosphate.</text>
</comment>
<dbReference type="InterPro" id="IPR023193">
    <property type="entry name" value="EPSP_synthase_CS"/>
</dbReference>
<dbReference type="InterPro" id="IPR001986">
    <property type="entry name" value="Enolpyruvate_Tfrase_dom"/>
</dbReference>
<comment type="catalytic activity">
    <reaction evidence="6">
        <text>3-phosphoshikimate + phosphoenolpyruvate = 5-O-(1-carboxyvinyl)-3-phosphoshikimate + phosphate</text>
        <dbReference type="Rhea" id="RHEA:21256"/>
        <dbReference type="ChEBI" id="CHEBI:43474"/>
        <dbReference type="ChEBI" id="CHEBI:57701"/>
        <dbReference type="ChEBI" id="CHEBI:58702"/>
        <dbReference type="ChEBI" id="CHEBI:145989"/>
        <dbReference type="EC" id="2.5.1.19"/>
    </reaction>
    <physiologicalReaction direction="left-to-right" evidence="6">
        <dbReference type="Rhea" id="RHEA:21257"/>
    </physiologicalReaction>
</comment>
<feature type="binding site" evidence="7">
    <location>
        <position position="30"/>
    </location>
    <ligand>
        <name>phosphoenolpyruvate</name>
        <dbReference type="ChEBI" id="CHEBI:58702"/>
    </ligand>
</feature>
<dbReference type="GO" id="GO:0009073">
    <property type="term" value="P:aromatic amino acid family biosynthetic process"/>
    <property type="evidence" value="ECO:0007669"/>
    <property type="project" value="UniProtKB-KW"/>
</dbReference>
<feature type="binding site" evidence="7">
    <location>
        <position position="334"/>
    </location>
    <ligand>
        <name>phosphoenolpyruvate</name>
        <dbReference type="ChEBI" id="CHEBI:58702"/>
    </ligand>
</feature>
<dbReference type="AlphaFoldDB" id="A0A9X1QZC1"/>
<dbReference type="SUPFAM" id="SSF55205">
    <property type="entry name" value="EPT/RTPC-like"/>
    <property type="match status" value="1"/>
</dbReference>
<dbReference type="Gene3D" id="3.65.10.10">
    <property type="entry name" value="Enolpyruvate transferase domain"/>
    <property type="match status" value="2"/>
</dbReference>
<accession>A0A9X1QZC1</accession>
<feature type="binding site" evidence="7">
    <location>
        <position position="401"/>
    </location>
    <ligand>
        <name>phosphoenolpyruvate</name>
        <dbReference type="ChEBI" id="CHEBI:58702"/>
    </ligand>
</feature>
<comment type="subcellular location">
    <subcellularLocation>
        <location evidence="7">Cytoplasm</location>
    </subcellularLocation>
</comment>
<dbReference type="InterPro" id="IPR006264">
    <property type="entry name" value="EPSP_synthase"/>
</dbReference>
<keyword evidence="3 7" id="KW-0028">Amino-acid biosynthesis</keyword>
<evidence type="ECO:0000313" key="10">
    <source>
        <dbReference type="Proteomes" id="UP001139462"/>
    </source>
</evidence>
<evidence type="ECO:0000256" key="5">
    <source>
        <dbReference type="ARBA" id="ARBA00023141"/>
    </source>
</evidence>